<proteinExistence type="predicted"/>
<keyword evidence="2" id="KW-1185">Reference proteome</keyword>
<dbReference type="Proteomes" id="UP000807370">
    <property type="component" value="Unassembled WGS sequence"/>
</dbReference>
<organism evidence="1 2">
    <name type="scientific">Bradyrhizobium agreste</name>
    <dbReference type="NCBI Taxonomy" id="2751811"/>
    <lineage>
        <taxon>Bacteria</taxon>
        <taxon>Pseudomonadati</taxon>
        <taxon>Pseudomonadota</taxon>
        <taxon>Alphaproteobacteria</taxon>
        <taxon>Hyphomicrobiales</taxon>
        <taxon>Nitrobacteraceae</taxon>
        <taxon>Bradyrhizobium</taxon>
    </lineage>
</organism>
<evidence type="ECO:0000313" key="1">
    <source>
        <dbReference type="EMBL" id="MBH5397389.1"/>
    </source>
</evidence>
<gene>
    <name evidence="1" type="ORF">HZZ13_06240</name>
</gene>
<sequence length="90" mass="9955">MAVDKITVDKIKVGKITWDRVGRVTEPGRYMYTFGWLTITAGDLEIWKRYPQAAFTLLAQSSESPDSAGEEFHLGAFDVAPDAPPALTTH</sequence>
<protein>
    <submittedName>
        <fullName evidence="1">Uncharacterized protein</fullName>
    </submittedName>
</protein>
<dbReference type="EMBL" id="JACCHP010000003">
    <property type="protein sequence ID" value="MBH5397389.1"/>
    <property type="molecule type" value="Genomic_DNA"/>
</dbReference>
<name>A0ABS0PJK9_9BRAD</name>
<dbReference type="RefSeq" id="WP_197958757.1">
    <property type="nucleotide sequence ID" value="NZ_JACCHP010000003.1"/>
</dbReference>
<reference evidence="1 2" key="1">
    <citation type="submission" date="2020-07" db="EMBL/GenBank/DDBJ databases">
        <title>Bradyrhizobium diversity isolated from nodules of indigenous legumes of Western Australia.</title>
        <authorList>
            <person name="Klepa M.S."/>
        </authorList>
    </citation>
    <scope>NUCLEOTIDE SEQUENCE [LARGE SCALE GENOMIC DNA]</scope>
    <source>
        <strain evidence="1 2">CNPSo 4010</strain>
    </source>
</reference>
<comment type="caution">
    <text evidence="1">The sequence shown here is derived from an EMBL/GenBank/DDBJ whole genome shotgun (WGS) entry which is preliminary data.</text>
</comment>
<accession>A0ABS0PJK9</accession>
<evidence type="ECO:0000313" key="2">
    <source>
        <dbReference type="Proteomes" id="UP000807370"/>
    </source>
</evidence>